<dbReference type="PRINTS" id="PR00344">
    <property type="entry name" value="BCTRLSENSOR"/>
</dbReference>
<dbReference type="SUPFAM" id="SSF55781">
    <property type="entry name" value="GAF domain-like"/>
    <property type="match status" value="1"/>
</dbReference>
<feature type="region of interest" description="Disordered" evidence="3">
    <location>
        <begin position="1946"/>
        <end position="1978"/>
    </location>
</feature>
<dbReference type="PANTHER" id="PTHR43719:SF30">
    <property type="entry name" value="TWO-COMPONENT SYSTEM RESPONSE REGULATOR"/>
    <property type="match status" value="1"/>
</dbReference>
<dbReference type="CDD" id="cd00082">
    <property type="entry name" value="HisKA"/>
    <property type="match status" value="1"/>
</dbReference>
<dbReference type="PROSITE" id="PS50112">
    <property type="entry name" value="PAS"/>
    <property type="match status" value="1"/>
</dbReference>
<accession>A0A1V8SS60</accession>
<feature type="compositionally biased region" description="Polar residues" evidence="3">
    <location>
        <begin position="732"/>
        <end position="749"/>
    </location>
</feature>
<feature type="modified residue" description="4-aspartylphosphate" evidence="2">
    <location>
        <position position="2052"/>
    </location>
</feature>
<sequence>MGRQKKHDWSDKRDICHKLVIEEGKSTREVIQYFSQALGVPESELPIPGAFRRQFKEWGFPAKKYKPSPEEEAIVVSRIKGLWQQNYDNAYIANTIRSEGFPELTDHAIGAIRRRHGLLLRNSTAYERLPGPVDDAPEATGDIPVAGESSLHNANAPSTATSDAAAAMQMFHAQQHQMNYPAMPEPELDALTPGPAIAQFPRSGQRTLAELQEKSDELFQTRKRRRRLIGRGMLPPDAPGLPPRYKSETTLDECKAFLQLDNDSYANVRQHYMSICTELGIIKKTLCQPGVWDASKDRLIRENVHIATIMNAPHPEADKVANALEVVCSDVTKKMRVLNSRVTMADANNGLNLNPTESKHVRHIFYEMLVEDGFTTRMECGEDRWGRLYQDWLGKTPTLIRIRDQGIDEEKRKFLAILMRDAMKRLNDGRLKNDPSIGPRIDPNGGPGPGPMRNKKLKGLRGPKNVLSTPRGPARRSAPAPVTGNNNAPTSPGLDPALFAALTAPPVPTVQIPAYFRLAPTSHLIGHHAKMWLGKLTAVTMDSLHAAATSKAGAAKVGKVHGIVKHTVPEQDGEQMLVDGGAGEDSYLIDGNDELEAYLETAKDTADGKVIQQVSIFTSPATHTAPPPVPRTPAVRTSSPFRRLSTPGHQELHTLEAILAESGQEESAFGQLGRNGVVATKESYTSTLREHSIWASLISTEHRNGSVSPTSGSLGSRARAASAIDPPRIPTSFPSSATHFAAPTTPSTASRKRAAPPTAGPTSEPETKRVRIKPRIKYSLDGLGFTNTSYQAPLQPPSPLFFSNSPRQRPDLPARFSSSEAGAKMLSKARGEDSHIKTVSLARGTVPSTNPGGHTGLTPTSTPFNSRQSIDRGSVGRSHSPDGTPGVGSDVARHLNSIGVVELLEQDERPTFIIDLGDSANYGPGQIALLFANTSMRSYEGLLENVQGISTEGESPGTKTHLEFKSWLLSATIHGESLNVCLPAFAFAGILWTCSTLRKRLRIISGSFQSPEASTQRKPSLARPTSVPSSVPSQAHVSEPSDYFGAAVITTSEKHNPVSPGLAHLVQSIESASANKYETPDEVAGLLPTPNAYVQRVLGPNDVPHSGPNIDWFNSHIPTTPYDVKSRASFDWTRLPLSDSLPKHIQFARSIDWSSTSLGPIEEWTNDLRQMCNLIMASPHPAAMYWGEDLIAIYNEAYIVLAGQKHPTLMGQSYAVAWAEIWHEVKDVFANARLTGEATMKDDDCLFIKRSNFLEETYFSWSIIPMVGGEGTVMGLYNPAFEKTRRKIAERRMLTLREVGERTASARDVKGFWAQVQGAFEFNEADSPFLLLYSVMDESDSDSSSVYSNSGFGTRQCFLEGALGVPAGHACAPEMIELKNGNDGFGPQFREVMKSDRPIVMEVGTDDLPASLLEGLEWRGFGDPCTSVVVCPIHPMTGDSALGYLVLGVNPRRPYDDDYSLFVQLLARQLATSLASVVLFEEEIRRGQKAAKLAALDRIELSEQLAARTQEAIESETKFTRMAEFAPVGMFIASSEGKITFANDAWHELSRVPKGQRMPDTWMDAVMPDDLELVKSLWRIVVQDVKPVSNEFRFKAQWEGRNGVRGDTWVLFSAYPEQHVNGQLKLVFGSITNISQQKWAEGIQTRKMEEAVELKRQQENFIDITSHEMRNPLSAILQCSDEIIGSLTELRAKHPSSDSRPITEEMLASCLDAAQTINLCSQHQKRIVDDILTLSKLDSALLLVTPVDAQPLNVVQRALKMHEGELQAADIQMRFVVDQSYKSMDLDWVRFDPSRVLQVLINLTTNAIKFTTTESKRTITVSIAASNTRPNGSEGAPVRYFATRNRKIEAKMEEDKDWGTGDKVYILFSVRDTGRGLSGEEKKMLFMRFSQASPRTHVQYGGSGLGLFISRELTELQGGEIGVESEAGKGSVFAFYVAARRSTPPSVNEASGLNAAQRRDTVDRRTRSGTVPVLGSNGTTAPVPVKPLTPVKKKVLIVEDNLVNQKVLQKQLRNLGTEVHVANHGGEALEKLAQSTYWSEGGTLELGVVLMDQEMPVMDGLTCTRRIREMEREGKLRGHVPIIAVTANARSEQIQTALDAGMDDVVSKPFRIPELIPKIEELMERFPMPKAPAAG</sequence>
<dbReference type="CDD" id="cd00130">
    <property type="entry name" value="PAS"/>
    <property type="match status" value="1"/>
</dbReference>
<reference evidence="8" key="1">
    <citation type="submission" date="2017-03" db="EMBL/GenBank/DDBJ databases">
        <title>Genomes of endolithic fungi from Antarctica.</title>
        <authorList>
            <person name="Coleine C."/>
            <person name="Masonjones S."/>
            <person name="Stajich J.E."/>
        </authorList>
    </citation>
    <scope>NUCLEOTIDE SEQUENCE [LARGE SCALE GENOMIC DNA]</scope>
    <source>
        <strain evidence="8">CCFEE 5527</strain>
    </source>
</reference>
<feature type="region of interest" description="Disordered" evidence="3">
    <location>
        <begin position="702"/>
        <end position="769"/>
    </location>
</feature>
<evidence type="ECO:0000256" key="1">
    <source>
        <dbReference type="ARBA" id="ARBA00022553"/>
    </source>
</evidence>
<dbReference type="SMART" id="SM00388">
    <property type="entry name" value="HisKA"/>
    <property type="match status" value="1"/>
</dbReference>
<dbReference type="Gene3D" id="3.30.450.20">
    <property type="entry name" value="PAS domain"/>
    <property type="match status" value="2"/>
</dbReference>
<feature type="compositionally biased region" description="Polar residues" evidence="3">
    <location>
        <begin position="846"/>
        <end position="868"/>
    </location>
</feature>
<feature type="domain" description="Histidine kinase" evidence="4">
    <location>
        <begin position="1664"/>
        <end position="1941"/>
    </location>
</feature>
<dbReference type="Pfam" id="PF14420">
    <property type="entry name" value="Clr5"/>
    <property type="match status" value="1"/>
</dbReference>
<keyword evidence="8" id="KW-1185">Reference proteome</keyword>
<dbReference type="Pfam" id="PF00072">
    <property type="entry name" value="Response_reg"/>
    <property type="match status" value="1"/>
</dbReference>
<evidence type="ECO:0000256" key="3">
    <source>
        <dbReference type="SAM" id="MobiDB-lite"/>
    </source>
</evidence>
<dbReference type="NCBIfam" id="TIGR00229">
    <property type="entry name" value="sensory_box"/>
    <property type="match status" value="1"/>
</dbReference>
<dbReference type="InterPro" id="IPR050956">
    <property type="entry name" value="2C_system_His_kinase"/>
</dbReference>
<dbReference type="Pfam" id="PF13188">
    <property type="entry name" value="PAS_8"/>
    <property type="match status" value="1"/>
</dbReference>
<dbReference type="SUPFAM" id="SSF55785">
    <property type="entry name" value="PYP-like sensor domain (PAS domain)"/>
    <property type="match status" value="1"/>
</dbReference>
<feature type="region of interest" description="Disordered" evidence="3">
    <location>
        <begin position="428"/>
        <end position="491"/>
    </location>
</feature>
<dbReference type="InParanoid" id="A0A1V8SS60"/>
<evidence type="ECO:0000256" key="2">
    <source>
        <dbReference type="PROSITE-ProRule" id="PRU00169"/>
    </source>
</evidence>
<dbReference type="STRING" id="1507870.A0A1V8SS60"/>
<dbReference type="InterPro" id="IPR003661">
    <property type="entry name" value="HisK_dim/P_dom"/>
</dbReference>
<feature type="region of interest" description="Disordered" evidence="3">
    <location>
        <begin position="621"/>
        <end position="646"/>
    </location>
</feature>
<dbReference type="Pfam" id="PF02518">
    <property type="entry name" value="HATPase_c"/>
    <property type="match status" value="1"/>
</dbReference>
<dbReference type="InterPro" id="IPR036890">
    <property type="entry name" value="HATPase_C_sf"/>
</dbReference>
<gene>
    <name evidence="7" type="ORF">B0A48_12372</name>
</gene>
<dbReference type="InterPro" id="IPR004358">
    <property type="entry name" value="Sig_transdc_His_kin-like_C"/>
</dbReference>
<name>A0A1V8SS60_9PEZI</name>
<dbReference type="SMART" id="SM00091">
    <property type="entry name" value="PAS"/>
    <property type="match status" value="1"/>
</dbReference>
<comment type="caution">
    <text evidence="7">The sequence shown here is derived from an EMBL/GenBank/DDBJ whole genome shotgun (WGS) entry which is preliminary data.</text>
</comment>
<evidence type="ECO:0000313" key="8">
    <source>
        <dbReference type="Proteomes" id="UP000192596"/>
    </source>
</evidence>
<feature type="compositionally biased region" description="Low complexity" evidence="3">
    <location>
        <begin position="470"/>
        <end position="481"/>
    </location>
</feature>
<dbReference type="Proteomes" id="UP000192596">
    <property type="component" value="Unassembled WGS sequence"/>
</dbReference>
<dbReference type="OrthoDB" id="60033at2759"/>
<feature type="compositionally biased region" description="Basic and acidic residues" evidence="3">
    <location>
        <begin position="1957"/>
        <end position="1966"/>
    </location>
</feature>
<dbReference type="InterPro" id="IPR057940">
    <property type="entry name" value="Tri-helical_dom"/>
</dbReference>
<dbReference type="SMART" id="SM00448">
    <property type="entry name" value="REC"/>
    <property type="match status" value="1"/>
</dbReference>
<organism evidence="7 8">
    <name type="scientific">Cryoendolithus antarcticus</name>
    <dbReference type="NCBI Taxonomy" id="1507870"/>
    <lineage>
        <taxon>Eukaryota</taxon>
        <taxon>Fungi</taxon>
        <taxon>Dikarya</taxon>
        <taxon>Ascomycota</taxon>
        <taxon>Pezizomycotina</taxon>
        <taxon>Dothideomycetes</taxon>
        <taxon>Dothideomycetidae</taxon>
        <taxon>Cladosporiales</taxon>
        <taxon>Cladosporiaceae</taxon>
        <taxon>Cryoendolithus</taxon>
    </lineage>
</organism>
<feature type="region of interest" description="Disordered" evidence="3">
    <location>
        <begin position="1008"/>
        <end position="1038"/>
    </location>
</feature>
<dbReference type="InterPro" id="IPR058846">
    <property type="entry name" value="PAS-like"/>
</dbReference>
<evidence type="ECO:0008006" key="9">
    <source>
        <dbReference type="Google" id="ProtNLM"/>
    </source>
</evidence>
<dbReference type="Gene3D" id="3.40.50.2300">
    <property type="match status" value="1"/>
</dbReference>
<dbReference type="Gene3D" id="1.10.287.130">
    <property type="match status" value="1"/>
</dbReference>
<dbReference type="InterPro" id="IPR000014">
    <property type="entry name" value="PAS"/>
</dbReference>
<protein>
    <recommendedName>
        <fullName evidence="9">Histidine kinase domain-containing protein</fullName>
    </recommendedName>
</protein>
<evidence type="ECO:0000259" key="5">
    <source>
        <dbReference type="PROSITE" id="PS50110"/>
    </source>
</evidence>
<feature type="compositionally biased region" description="Low complexity" evidence="3">
    <location>
        <begin position="711"/>
        <end position="723"/>
    </location>
</feature>
<dbReference type="InterPro" id="IPR025676">
    <property type="entry name" value="Clr5_dom"/>
</dbReference>
<dbReference type="InterPro" id="IPR011006">
    <property type="entry name" value="CheY-like_superfamily"/>
</dbReference>
<evidence type="ECO:0000313" key="7">
    <source>
        <dbReference type="EMBL" id="OQO01899.1"/>
    </source>
</evidence>
<dbReference type="CDD" id="cd17546">
    <property type="entry name" value="REC_hyHK_CKI1_RcsC-like"/>
    <property type="match status" value="1"/>
</dbReference>
<feature type="compositionally biased region" description="Polar residues" evidence="3">
    <location>
        <begin position="1008"/>
        <end position="1018"/>
    </location>
</feature>
<dbReference type="Gene3D" id="3.30.565.10">
    <property type="entry name" value="Histidine kinase-like ATPase, C-terminal domain"/>
    <property type="match status" value="1"/>
</dbReference>
<dbReference type="Pfam" id="PF24962">
    <property type="entry name" value="DUF7767"/>
    <property type="match status" value="1"/>
</dbReference>
<keyword evidence="1 2" id="KW-0597">Phosphoprotein</keyword>
<evidence type="ECO:0000259" key="4">
    <source>
        <dbReference type="PROSITE" id="PS50109"/>
    </source>
</evidence>
<dbReference type="EMBL" id="NAJO01000029">
    <property type="protein sequence ID" value="OQO01899.1"/>
    <property type="molecule type" value="Genomic_DNA"/>
</dbReference>
<dbReference type="GO" id="GO:0000155">
    <property type="term" value="F:phosphorelay sensor kinase activity"/>
    <property type="evidence" value="ECO:0007669"/>
    <property type="project" value="InterPro"/>
</dbReference>
<dbReference type="SUPFAM" id="SSF55874">
    <property type="entry name" value="ATPase domain of HSP90 chaperone/DNA topoisomerase II/histidine kinase"/>
    <property type="match status" value="1"/>
</dbReference>
<dbReference type="InterPro" id="IPR036097">
    <property type="entry name" value="HisK_dim/P_sf"/>
</dbReference>
<dbReference type="InterPro" id="IPR035965">
    <property type="entry name" value="PAS-like_dom_sf"/>
</dbReference>
<feature type="domain" description="Response regulatory" evidence="5">
    <location>
        <begin position="1994"/>
        <end position="2123"/>
    </location>
</feature>
<dbReference type="InterPro" id="IPR003594">
    <property type="entry name" value="HATPase_dom"/>
</dbReference>
<dbReference type="PROSITE" id="PS50109">
    <property type="entry name" value="HIS_KIN"/>
    <property type="match status" value="1"/>
</dbReference>
<dbReference type="Pfam" id="PF26131">
    <property type="entry name" value="PAS-like"/>
    <property type="match status" value="1"/>
</dbReference>
<feature type="region of interest" description="Disordered" evidence="3">
    <location>
        <begin position="803"/>
        <end position="890"/>
    </location>
</feature>
<dbReference type="SUPFAM" id="SSF47384">
    <property type="entry name" value="Homodimeric domain of signal transducing histidine kinase"/>
    <property type="match status" value="1"/>
</dbReference>
<dbReference type="Pfam" id="PF24465">
    <property type="entry name" value="Tri-helical"/>
    <property type="match status" value="2"/>
</dbReference>
<dbReference type="InterPro" id="IPR001789">
    <property type="entry name" value="Sig_transdc_resp-reg_receiver"/>
</dbReference>
<evidence type="ECO:0000259" key="6">
    <source>
        <dbReference type="PROSITE" id="PS50112"/>
    </source>
</evidence>
<proteinExistence type="predicted"/>
<dbReference type="PROSITE" id="PS50110">
    <property type="entry name" value="RESPONSE_REGULATORY"/>
    <property type="match status" value="1"/>
</dbReference>
<feature type="compositionally biased region" description="Polar residues" evidence="3">
    <location>
        <begin position="1026"/>
        <end position="1036"/>
    </location>
</feature>
<dbReference type="SUPFAM" id="SSF52172">
    <property type="entry name" value="CheY-like"/>
    <property type="match status" value="1"/>
</dbReference>
<dbReference type="InterPro" id="IPR005467">
    <property type="entry name" value="His_kinase_dom"/>
</dbReference>
<dbReference type="InterPro" id="IPR056669">
    <property type="entry name" value="DUF7767"/>
</dbReference>
<feature type="domain" description="PAS" evidence="6">
    <location>
        <begin position="1515"/>
        <end position="1585"/>
    </location>
</feature>
<dbReference type="PANTHER" id="PTHR43719">
    <property type="entry name" value="TWO-COMPONENT HISTIDINE KINASE"/>
    <property type="match status" value="1"/>
</dbReference>
<dbReference type="SMART" id="SM00387">
    <property type="entry name" value="HATPase_c"/>
    <property type="match status" value="1"/>
</dbReference>